<feature type="binding site" evidence="10">
    <location>
        <position position="84"/>
    </location>
    <ligand>
        <name>Mg(2+)</name>
        <dbReference type="ChEBI" id="CHEBI:18420"/>
    </ligand>
</feature>
<evidence type="ECO:0000256" key="3">
    <source>
        <dbReference type="ARBA" id="ARBA00012057"/>
    </source>
</evidence>
<feature type="domain" description="Nudix hydrolase" evidence="11">
    <location>
        <begin position="27"/>
        <end position="159"/>
    </location>
</feature>
<evidence type="ECO:0000259" key="11">
    <source>
        <dbReference type="PROSITE" id="PS51462"/>
    </source>
</evidence>
<evidence type="ECO:0000256" key="6">
    <source>
        <dbReference type="ARBA" id="ARBA00022842"/>
    </source>
</evidence>
<keyword evidence="6 10" id="KW-0460">Magnesium</keyword>
<accession>A0ABU6JK46</accession>
<feature type="binding site" evidence="10">
    <location>
        <position position="23"/>
    </location>
    <ligand>
        <name>Mn(2+)</name>
        <dbReference type="ChEBI" id="CHEBI:29035"/>
    </ligand>
</feature>
<comment type="subcellular location">
    <subcellularLocation>
        <location evidence="10">Cytoplasm</location>
    </subcellularLocation>
</comment>
<dbReference type="Gene3D" id="3.90.79.10">
    <property type="entry name" value="Nucleoside Triphosphate Pyrophosphohydrolase"/>
    <property type="match status" value="1"/>
</dbReference>
<dbReference type="InterPro" id="IPR000086">
    <property type="entry name" value="NUDIX_hydrolase_dom"/>
</dbReference>
<evidence type="ECO:0000256" key="9">
    <source>
        <dbReference type="ARBA" id="ARBA00023235"/>
    </source>
</evidence>
<reference evidence="12 13" key="1">
    <citation type="journal article" date="2017" name="Int. J. Syst. Evol. Microbiol.">
        <title>Brenneria populi subsp. brevivirga subsp. nov. isolated from symptomatic bark of Populus x euramericana canker, and description of Brenneria populi subsp. populi subsp. nov.</title>
        <authorList>
            <person name="Zheng M.H."/>
            <person name="Piao C.G."/>
            <person name="Xue H."/>
            <person name="Guo M.W."/>
            <person name="Li Y."/>
        </authorList>
    </citation>
    <scope>NUCLEOTIDE SEQUENCE [LARGE SCALE GENOMIC DNA]</scope>
    <source>
        <strain evidence="12 13">D9-5</strain>
    </source>
</reference>
<evidence type="ECO:0000256" key="5">
    <source>
        <dbReference type="ARBA" id="ARBA00022723"/>
    </source>
</evidence>
<protein>
    <recommendedName>
        <fullName evidence="3 10">Isopentenyl-diphosphate Delta-isomerase</fullName>
        <shortName evidence="10">IPP isomerase</shortName>
        <ecNumber evidence="3 10">5.3.3.2</ecNumber>
    </recommendedName>
    <alternativeName>
        <fullName evidence="10">IPP:DMAPP isomerase</fullName>
    </alternativeName>
    <alternativeName>
        <fullName evidence="10">Isopentenyl pyrophosphate isomerase</fullName>
    </alternativeName>
</protein>
<dbReference type="NCBIfam" id="NF002995">
    <property type="entry name" value="PRK03759.1"/>
    <property type="match status" value="1"/>
</dbReference>
<comment type="catalytic activity">
    <reaction evidence="10">
        <text>isopentenyl diphosphate = dimethylallyl diphosphate</text>
        <dbReference type="Rhea" id="RHEA:23284"/>
        <dbReference type="ChEBI" id="CHEBI:57623"/>
        <dbReference type="ChEBI" id="CHEBI:128769"/>
        <dbReference type="EC" id="5.3.3.2"/>
    </reaction>
</comment>
<comment type="function">
    <text evidence="10">Catalyzes the 1,3-allylic rearrangement of the homoallylic substrate isopentenyl (IPP) to its highly electrophilic allylic isomer, dimethylallyl diphosphate (DMAPP).</text>
</comment>
<feature type="binding site" evidence="10">
    <location>
        <position position="109"/>
    </location>
    <ligand>
        <name>Mn(2+)</name>
        <dbReference type="ChEBI" id="CHEBI:29035"/>
    </ligand>
</feature>
<evidence type="ECO:0000256" key="8">
    <source>
        <dbReference type="ARBA" id="ARBA00023229"/>
    </source>
</evidence>
<feature type="binding site" evidence="10">
    <location>
        <position position="66"/>
    </location>
    <ligand>
        <name>Mn(2+)</name>
        <dbReference type="ChEBI" id="CHEBI:29035"/>
    </ligand>
</feature>
<sequence>MTDVILVDENDRPTGTMEKLAAHEKGVLHRAVTVYIFNSRRQLLLQQRAEGKYHCGGLWSNTCCGHPLPGEETPEAARRRLYQEMGLRCPLTPMFTLTYRLPLENGLIEHEVGHVYFGLTDDQPQADPEEAAGFQYLSLQQIGRRIAAAPQAFTPWFRLTFARIPAYWSQFYARRRRGG</sequence>
<feature type="active site" evidence="10">
    <location>
        <position position="111"/>
    </location>
</feature>
<dbReference type="Pfam" id="PF00293">
    <property type="entry name" value="NUDIX"/>
    <property type="match status" value="1"/>
</dbReference>
<keyword evidence="13" id="KW-1185">Reference proteome</keyword>
<dbReference type="InterPro" id="IPR056375">
    <property type="entry name" value="Idi_bact"/>
</dbReference>
<comment type="caution">
    <text evidence="12">The sequence shown here is derived from an EMBL/GenBank/DDBJ whole genome shotgun (WGS) entry which is preliminary data.</text>
</comment>
<dbReference type="HAMAP" id="MF_00202">
    <property type="entry name" value="Idi"/>
    <property type="match status" value="1"/>
</dbReference>
<comment type="subunit">
    <text evidence="10">Homodimer.</text>
</comment>
<keyword evidence="4 10" id="KW-0963">Cytoplasm</keyword>
<keyword evidence="7 10" id="KW-0464">Manganese</keyword>
<evidence type="ECO:0000256" key="7">
    <source>
        <dbReference type="ARBA" id="ARBA00023211"/>
    </source>
</evidence>
<dbReference type="SUPFAM" id="SSF55811">
    <property type="entry name" value="Nudix"/>
    <property type="match status" value="1"/>
</dbReference>
<dbReference type="GO" id="GO:0004452">
    <property type="term" value="F:isopentenyl-diphosphate delta-isomerase activity"/>
    <property type="evidence" value="ECO:0007669"/>
    <property type="project" value="UniProtKB-EC"/>
</dbReference>
<dbReference type="PANTHER" id="PTHR10885">
    <property type="entry name" value="ISOPENTENYL-DIPHOSPHATE DELTA-ISOMERASE"/>
    <property type="match status" value="1"/>
</dbReference>
<evidence type="ECO:0000256" key="2">
    <source>
        <dbReference type="ARBA" id="ARBA00007579"/>
    </source>
</evidence>
<dbReference type="NCBIfam" id="TIGR02150">
    <property type="entry name" value="IPP_isom_1"/>
    <property type="match status" value="1"/>
</dbReference>
<dbReference type="InterPro" id="IPR011876">
    <property type="entry name" value="IsopentenylPP_isomerase_typ1"/>
</dbReference>
<dbReference type="EMBL" id="JAYWTM010000001">
    <property type="protein sequence ID" value="MEC5341070.1"/>
    <property type="molecule type" value="Genomic_DNA"/>
</dbReference>
<comment type="cofactor">
    <cofactor evidence="10">
        <name>Mg(2+)</name>
        <dbReference type="ChEBI" id="CHEBI:18420"/>
    </cofactor>
    <text evidence="10">Binds 1 Mg(2+) ion per subunit. The magnesium ion binds only when substrate is bound.</text>
</comment>
<dbReference type="EC" id="5.3.3.2" evidence="3 10"/>
<keyword evidence="9 10" id="KW-0413">Isomerase</keyword>
<dbReference type="PIRSF" id="PIRSF018427">
    <property type="entry name" value="Isopntndiph_ism"/>
    <property type="match status" value="1"/>
</dbReference>
<dbReference type="InterPro" id="IPR015797">
    <property type="entry name" value="NUDIX_hydrolase-like_dom_sf"/>
</dbReference>
<comment type="cofactor">
    <cofactor evidence="10">
        <name>Mn(2+)</name>
        <dbReference type="ChEBI" id="CHEBI:29035"/>
    </cofactor>
    <text evidence="10">Binds 1 Mn(2+) ion per subunit.</text>
</comment>
<dbReference type="CDD" id="cd02885">
    <property type="entry name" value="NUDIX_IPP_Isomerase"/>
    <property type="match status" value="1"/>
</dbReference>
<evidence type="ECO:0000256" key="4">
    <source>
        <dbReference type="ARBA" id="ARBA00022490"/>
    </source>
</evidence>
<organism evidence="12 13">
    <name type="scientific">Brenneria populi</name>
    <dbReference type="NCBI Taxonomy" id="1505588"/>
    <lineage>
        <taxon>Bacteria</taxon>
        <taxon>Pseudomonadati</taxon>
        <taxon>Pseudomonadota</taxon>
        <taxon>Gammaproteobacteria</taxon>
        <taxon>Enterobacterales</taxon>
        <taxon>Pectobacteriaceae</taxon>
        <taxon>Brenneria</taxon>
    </lineage>
</organism>
<keyword evidence="8 10" id="KW-0414">Isoprene biosynthesis</keyword>
<proteinExistence type="inferred from homology"/>
<feature type="active site" evidence="10">
    <location>
        <position position="64"/>
    </location>
</feature>
<feature type="binding site" evidence="10">
    <location>
        <position position="29"/>
    </location>
    <ligand>
        <name>Mn(2+)</name>
        <dbReference type="ChEBI" id="CHEBI:29035"/>
    </ligand>
</feature>
<dbReference type="PANTHER" id="PTHR10885:SF0">
    <property type="entry name" value="ISOPENTENYL-DIPHOSPHATE DELTA-ISOMERASE"/>
    <property type="match status" value="1"/>
</dbReference>
<evidence type="ECO:0000313" key="12">
    <source>
        <dbReference type="EMBL" id="MEC5341070.1"/>
    </source>
</evidence>
<evidence type="ECO:0000256" key="1">
    <source>
        <dbReference type="ARBA" id="ARBA00004826"/>
    </source>
</evidence>
<comment type="pathway">
    <text evidence="1 10">Isoprenoid biosynthesis; dimethylallyl diphosphate biosynthesis; dimethylallyl diphosphate from isopentenyl diphosphate: step 1/1.</text>
</comment>
<comment type="similarity">
    <text evidence="2 10">Belongs to the IPP isomerase type 1 family.</text>
</comment>
<evidence type="ECO:0000256" key="10">
    <source>
        <dbReference type="HAMAP-Rule" id="MF_00202"/>
    </source>
</evidence>
<name>A0ABU6JK46_9GAMM</name>
<feature type="binding site" evidence="10">
    <location>
        <position position="111"/>
    </location>
    <ligand>
        <name>Mn(2+)</name>
        <dbReference type="ChEBI" id="CHEBI:29035"/>
    </ligand>
</feature>
<dbReference type="Proteomes" id="UP001309705">
    <property type="component" value="Unassembled WGS sequence"/>
</dbReference>
<dbReference type="PROSITE" id="PS51462">
    <property type="entry name" value="NUDIX"/>
    <property type="match status" value="1"/>
</dbReference>
<keyword evidence="5 10" id="KW-0479">Metal-binding</keyword>
<gene>
    <name evidence="10 12" type="primary">idi</name>
    <name evidence="12" type="ORF">VSX58_00380</name>
</gene>
<evidence type="ECO:0000313" key="13">
    <source>
        <dbReference type="Proteomes" id="UP001309705"/>
    </source>
</evidence>